<gene>
    <name evidence="1" type="ORF">RMSM_01416</name>
</gene>
<reference evidence="1 2" key="1">
    <citation type="journal article" date="2013" name="Mar. Genomics">
        <title>Expression of sulfatases in Rhodopirellula baltica and the diversity of sulfatases in the genus Rhodopirellula.</title>
        <authorList>
            <person name="Wegner C.E."/>
            <person name="Richter-Heitmann T."/>
            <person name="Klindworth A."/>
            <person name="Klockow C."/>
            <person name="Richter M."/>
            <person name="Achstetter T."/>
            <person name="Glockner F.O."/>
            <person name="Harder J."/>
        </authorList>
    </citation>
    <scope>NUCLEOTIDE SEQUENCE [LARGE SCALE GENOMIC DNA]</scope>
    <source>
        <strain evidence="1 2">SM1</strain>
    </source>
</reference>
<protein>
    <submittedName>
        <fullName evidence="1">Uncharacterized protein</fullName>
    </submittedName>
</protein>
<dbReference type="PATRIC" id="fig|1265738.3.peg.1406"/>
<name>M5S644_9BACT</name>
<accession>M5S644</accession>
<dbReference type="Gene3D" id="1.10.10.1710">
    <property type="entry name" value="Deoxyribodipyrimidine photolyase-related"/>
    <property type="match status" value="1"/>
</dbReference>
<dbReference type="AlphaFoldDB" id="M5S644"/>
<proteinExistence type="predicted"/>
<evidence type="ECO:0000313" key="1">
    <source>
        <dbReference type="EMBL" id="EMI21664.1"/>
    </source>
</evidence>
<evidence type="ECO:0000313" key="2">
    <source>
        <dbReference type="Proteomes" id="UP000011991"/>
    </source>
</evidence>
<comment type="caution">
    <text evidence="1">The sequence shown here is derived from an EMBL/GenBank/DDBJ whole genome shotgun (WGS) entry which is preliminary data.</text>
</comment>
<dbReference type="EMBL" id="ANOG01000209">
    <property type="protein sequence ID" value="EMI21664.1"/>
    <property type="molecule type" value="Genomic_DNA"/>
</dbReference>
<dbReference type="Proteomes" id="UP000011991">
    <property type="component" value="Unassembled WGS sequence"/>
</dbReference>
<sequence length="49" mass="6158">MYWRWIWIHRDELGKNPRWAMMCSMAEKMDDDKREQHLHHAESFLEKLA</sequence>
<organism evidence="1 2">
    <name type="scientific">Rhodopirellula maiorica SM1</name>
    <dbReference type="NCBI Taxonomy" id="1265738"/>
    <lineage>
        <taxon>Bacteria</taxon>
        <taxon>Pseudomonadati</taxon>
        <taxon>Planctomycetota</taxon>
        <taxon>Planctomycetia</taxon>
        <taxon>Pirellulales</taxon>
        <taxon>Pirellulaceae</taxon>
        <taxon>Novipirellula</taxon>
    </lineage>
</organism>
<keyword evidence="2" id="KW-1185">Reference proteome</keyword>